<dbReference type="InterPro" id="IPR038377">
    <property type="entry name" value="Na/Glc_symporter_sf"/>
</dbReference>
<feature type="transmembrane region" description="Helical" evidence="7">
    <location>
        <begin position="436"/>
        <end position="456"/>
    </location>
</feature>
<feature type="transmembrane region" description="Helical" evidence="7">
    <location>
        <begin position="462"/>
        <end position="486"/>
    </location>
</feature>
<evidence type="ECO:0000256" key="3">
    <source>
        <dbReference type="ARBA" id="ARBA00022692"/>
    </source>
</evidence>
<feature type="transmembrane region" description="Helical" evidence="7">
    <location>
        <begin position="412"/>
        <end position="429"/>
    </location>
</feature>
<dbReference type="EMBL" id="QXUF01000053">
    <property type="protein sequence ID" value="RIN00545.1"/>
    <property type="molecule type" value="Genomic_DNA"/>
</dbReference>
<dbReference type="GO" id="GO:0005412">
    <property type="term" value="F:D-glucose:sodium symporter activity"/>
    <property type="evidence" value="ECO:0007669"/>
    <property type="project" value="TreeGrafter"/>
</dbReference>
<name>A0A418IEX4_9STAP</name>
<feature type="transmembrane region" description="Helical" evidence="7">
    <location>
        <begin position="242"/>
        <end position="261"/>
    </location>
</feature>
<dbReference type="Proteomes" id="UP000286317">
    <property type="component" value="Unassembled WGS sequence"/>
</dbReference>
<dbReference type="Pfam" id="PF00474">
    <property type="entry name" value="SSF"/>
    <property type="match status" value="1"/>
</dbReference>
<dbReference type="NCBIfam" id="TIGR00813">
    <property type="entry name" value="sss"/>
    <property type="match status" value="1"/>
</dbReference>
<reference evidence="8 9" key="1">
    <citation type="journal article" date="2016" name="Front. Microbiol.">
        <title>Comprehensive Phylogenetic Analysis of Bovine Non-aureus Staphylococci Species Based on Whole-Genome Sequencing.</title>
        <authorList>
            <person name="Naushad S."/>
            <person name="Barkema H.W."/>
            <person name="Luby C."/>
            <person name="Condas L.A."/>
            <person name="Nobrega D.B."/>
            <person name="Carson D.A."/>
            <person name="De Buck J."/>
        </authorList>
    </citation>
    <scope>NUCLEOTIDE SEQUENCE [LARGE SCALE GENOMIC DNA]</scope>
    <source>
        <strain evidence="8 9">SNUC 4554</strain>
    </source>
</reference>
<gene>
    <name evidence="8" type="ORF">BU112_08420</name>
</gene>
<evidence type="ECO:0000256" key="6">
    <source>
        <dbReference type="RuleBase" id="RU362091"/>
    </source>
</evidence>
<keyword evidence="9" id="KW-1185">Reference proteome</keyword>
<dbReference type="PANTHER" id="PTHR11819:SF195">
    <property type="entry name" value="SODIUM_GLUCOSE COTRANSPORTER 4"/>
    <property type="match status" value="1"/>
</dbReference>
<feature type="transmembrane region" description="Helical" evidence="7">
    <location>
        <begin position="163"/>
        <end position="184"/>
    </location>
</feature>
<feature type="transmembrane region" description="Helical" evidence="7">
    <location>
        <begin position="77"/>
        <end position="99"/>
    </location>
</feature>
<dbReference type="CDD" id="cd10328">
    <property type="entry name" value="SLC5sbd_YidK"/>
    <property type="match status" value="1"/>
</dbReference>
<comment type="caution">
    <text evidence="8">The sequence shown here is derived from an EMBL/GenBank/DDBJ whole genome shotgun (WGS) entry which is preliminary data.</text>
</comment>
<feature type="transmembrane region" description="Helical" evidence="7">
    <location>
        <begin position="196"/>
        <end position="222"/>
    </location>
</feature>
<dbReference type="PANTHER" id="PTHR11819">
    <property type="entry name" value="SOLUTE CARRIER FAMILY 5"/>
    <property type="match status" value="1"/>
</dbReference>
<dbReference type="PROSITE" id="PS50283">
    <property type="entry name" value="NA_SOLUT_SYMP_3"/>
    <property type="match status" value="1"/>
</dbReference>
<dbReference type="Gene3D" id="1.20.1730.10">
    <property type="entry name" value="Sodium/glucose cotransporter"/>
    <property type="match status" value="1"/>
</dbReference>
<evidence type="ECO:0000256" key="7">
    <source>
        <dbReference type="SAM" id="Phobius"/>
    </source>
</evidence>
<protein>
    <submittedName>
        <fullName evidence="8">Solute:sodium symporter family transporter</fullName>
    </submittedName>
</protein>
<feature type="transmembrane region" description="Helical" evidence="7">
    <location>
        <begin position="35"/>
        <end position="57"/>
    </location>
</feature>
<proteinExistence type="inferred from homology"/>
<feature type="transmembrane region" description="Helical" evidence="7">
    <location>
        <begin position="282"/>
        <end position="308"/>
    </location>
</feature>
<keyword evidence="3 7" id="KW-0812">Transmembrane</keyword>
<sequence length="575" mass="63512">MGETFFTLFSCAGFMAFVAWYAYHKTKNKVNDSTGYFLAGRGLTGGFIAGSLVLTNLSAEQLIGLNGQAYSANLTNMAWEVTAGFSVIILALVLLPRYLKGAFTTLPEFLNDRFDQGTRLLVVLLFMLGYGLITIPSVLYSGSIAVLQVFDIPNMLGITFEQAMWLSVWTIGIIGSIYAIFGGLRAVAISDTINGIGLLIVGLIVPILGFIALGNGDFFIGIKTVVTEHPEKLNSIGSSKDGVPFGTIFTGMLFANLFYWGTNQYVIQRTLGAKSLAEGQKGALFTGFLKILVPFLMMIPGIIAYHLYGPKLKTMDLAYPALINDVFPTFLNGFFLAVLLGAVFSSFNSLLNSAATMFCYDIYKVVLNKKANDQEMIRVSQWFGVILSLLTFFISPLLLYAPDGLWTIIREFTGFFNIPIIVIVLVGIFSKTVPAVGAKIVIISHVVIYYMLMWGLPTIFNVMIPINFIHIQGLLFLIEILFLLILGKIRPLKIPFTFQDKAVVNLTPWKYALPVSICLLGSIVFTFGLFSKIGLAVEDSIVSIWFWPFTIVLIICTTLLSFIAVKSWKKKYSYK</sequence>
<evidence type="ECO:0000256" key="5">
    <source>
        <dbReference type="ARBA" id="ARBA00023136"/>
    </source>
</evidence>
<feature type="transmembrane region" description="Helical" evidence="7">
    <location>
        <begin position="511"/>
        <end position="530"/>
    </location>
</feature>
<comment type="similarity">
    <text evidence="2 6">Belongs to the sodium:solute symporter (SSF) (TC 2.A.21) family.</text>
</comment>
<organism evidence="8 9">
    <name type="scientific">Staphylococcus shinii</name>
    <dbReference type="NCBI Taxonomy" id="2912228"/>
    <lineage>
        <taxon>Bacteria</taxon>
        <taxon>Bacillati</taxon>
        <taxon>Bacillota</taxon>
        <taxon>Bacilli</taxon>
        <taxon>Bacillales</taxon>
        <taxon>Staphylococcaceae</taxon>
        <taxon>Staphylococcus</taxon>
    </lineage>
</organism>
<dbReference type="GO" id="GO:0005886">
    <property type="term" value="C:plasma membrane"/>
    <property type="evidence" value="ECO:0007669"/>
    <property type="project" value="TreeGrafter"/>
</dbReference>
<dbReference type="InterPro" id="IPR001734">
    <property type="entry name" value="Na/solute_symporter"/>
</dbReference>
<evidence type="ECO:0000256" key="4">
    <source>
        <dbReference type="ARBA" id="ARBA00022989"/>
    </source>
</evidence>
<evidence type="ECO:0000256" key="1">
    <source>
        <dbReference type="ARBA" id="ARBA00004141"/>
    </source>
</evidence>
<accession>A0A418IEX4</accession>
<feature type="transmembrane region" description="Helical" evidence="7">
    <location>
        <begin position="542"/>
        <end position="565"/>
    </location>
</feature>
<keyword evidence="4 7" id="KW-1133">Transmembrane helix</keyword>
<dbReference type="AlphaFoldDB" id="A0A418IEX4"/>
<dbReference type="RefSeq" id="WP_119584500.1">
    <property type="nucleotide sequence ID" value="NZ_JAWVBH010000001.1"/>
</dbReference>
<feature type="transmembrane region" description="Helical" evidence="7">
    <location>
        <begin position="120"/>
        <end position="143"/>
    </location>
</feature>
<dbReference type="NCBIfam" id="NF007790">
    <property type="entry name" value="PRK10484.1"/>
    <property type="match status" value="1"/>
</dbReference>
<feature type="transmembrane region" description="Helical" evidence="7">
    <location>
        <begin position="334"/>
        <end position="360"/>
    </location>
</feature>
<feature type="transmembrane region" description="Helical" evidence="7">
    <location>
        <begin position="381"/>
        <end position="400"/>
    </location>
</feature>
<evidence type="ECO:0000313" key="8">
    <source>
        <dbReference type="EMBL" id="RIN00545.1"/>
    </source>
</evidence>
<evidence type="ECO:0000313" key="9">
    <source>
        <dbReference type="Proteomes" id="UP000286317"/>
    </source>
</evidence>
<evidence type="ECO:0000256" key="2">
    <source>
        <dbReference type="ARBA" id="ARBA00006434"/>
    </source>
</evidence>
<comment type="subcellular location">
    <subcellularLocation>
        <location evidence="1">Membrane</location>
        <topology evidence="1">Multi-pass membrane protein</topology>
    </subcellularLocation>
</comment>
<dbReference type="OrthoDB" id="9814523at2"/>
<feature type="transmembrane region" description="Helical" evidence="7">
    <location>
        <begin position="6"/>
        <end position="23"/>
    </location>
</feature>
<keyword evidence="5 7" id="KW-0472">Membrane</keyword>